<dbReference type="InterPro" id="IPR050373">
    <property type="entry name" value="Fibrinogen_C-term_domain"/>
</dbReference>
<feature type="domain" description="Fibrinogen C-terminal" evidence="1">
    <location>
        <begin position="2"/>
        <end position="79"/>
    </location>
</feature>
<dbReference type="PANTHER" id="PTHR19143:SF444">
    <property type="entry name" value="PROTEIN SCABROUS"/>
    <property type="match status" value="1"/>
</dbReference>
<protein>
    <recommendedName>
        <fullName evidence="1">Fibrinogen C-terminal domain-containing protein</fullName>
    </recommendedName>
</protein>
<evidence type="ECO:0000259" key="1">
    <source>
        <dbReference type="PROSITE" id="PS51406"/>
    </source>
</evidence>
<evidence type="ECO:0000313" key="2">
    <source>
        <dbReference type="EMBL" id="RMX55670.1"/>
    </source>
</evidence>
<keyword evidence="3" id="KW-1185">Reference proteome</keyword>
<dbReference type="Pfam" id="PF00147">
    <property type="entry name" value="Fibrinogen_C"/>
    <property type="match status" value="1"/>
</dbReference>
<accession>A0A3M6UPV2</accession>
<dbReference type="GO" id="GO:0005615">
    <property type="term" value="C:extracellular space"/>
    <property type="evidence" value="ECO:0007669"/>
    <property type="project" value="TreeGrafter"/>
</dbReference>
<dbReference type="EMBL" id="RCHS01001026">
    <property type="protein sequence ID" value="RMX55670.1"/>
    <property type="molecule type" value="Genomic_DNA"/>
</dbReference>
<proteinExistence type="predicted"/>
<dbReference type="PROSITE" id="PS51406">
    <property type="entry name" value="FIBRINOGEN_C_2"/>
    <property type="match status" value="1"/>
</dbReference>
<name>A0A3M6UPV2_POCDA</name>
<evidence type="ECO:0000313" key="3">
    <source>
        <dbReference type="Proteomes" id="UP000275408"/>
    </source>
</evidence>
<sequence length="79" mass="9070">MYELYMLIKPCLMYLNSGSDVFTFDPDDAGAFNVFSDQKTAGGGWTVFQKRLDGPVYFLLSLEDYKRGFGNFNGEFWLN</sequence>
<comment type="caution">
    <text evidence="2">The sequence shown here is derived from an EMBL/GenBank/DDBJ whole genome shotgun (WGS) entry which is preliminary data.</text>
</comment>
<dbReference type="PANTHER" id="PTHR19143">
    <property type="entry name" value="FIBRINOGEN/TENASCIN/ANGIOPOEITIN"/>
    <property type="match status" value="1"/>
</dbReference>
<dbReference type="InterPro" id="IPR002181">
    <property type="entry name" value="Fibrinogen_a/b/g_C_dom"/>
</dbReference>
<dbReference type="SUPFAM" id="SSF56496">
    <property type="entry name" value="Fibrinogen C-terminal domain-like"/>
    <property type="match status" value="1"/>
</dbReference>
<dbReference type="Proteomes" id="UP000275408">
    <property type="component" value="Unassembled WGS sequence"/>
</dbReference>
<organism evidence="2 3">
    <name type="scientific">Pocillopora damicornis</name>
    <name type="common">Cauliflower coral</name>
    <name type="synonym">Millepora damicornis</name>
    <dbReference type="NCBI Taxonomy" id="46731"/>
    <lineage>
        <taxon>Eukaryota</taxon>
        <taxon>Metazoa</taxon>
        <taxon>Cnidaria</taxon>
        <taxon>Anthozoa</taxon>
        <taxon>Hexacorallia</taxon>
        <taxon>Scleractinia</taxon>
        <taxon>Astrocoeniina</taxon>
        <taxon>Pocilloporidae</taxon>
        <taxon>Pocillopora</taxon>
    </lineage>
</organism>
<dbReference type="InterPro" id="IPR036056">
    <property type="entry name" value="Fibrinogen-like_C"/>
</dbReference>
<dbReference type="InterPro" id="IPR014716">
    <property type="entry name" value="Fibrinogen_a/b/g_C_1"/>
</dbReference>
<reference evidence="2 3" key="1">
    <citation type="journal article" date="2018" name="Sci. Rep.">
        <title>Comparative analysis of the Pocillopora damicornis genome highlights role of immune system in coral evolution.</title>
        <authorList>
            <person name="Cunning R."/>
            <person name="Bay R.A."/>
            <person name="Gillette P."/>
            <person name="Baker A.C."/>
            <person name="Traylor-Knowles N."/>
        </authorList>
    </citation>
    <scope>NUCLEOTIDE SEQUENCE [LARGE SCALE GENOMIC DNA]</scope>
    <source>
        <strain evidence="2">RSMAS</strain>
        <tissue evidence="2">Whole animal</tissue>
    </source>
</reference>
<dbReference type="Gene3D" id="3.90.215.10">
    <property type="entry name" value="Gamma Fibrinogen, chain A, domain 1"/>
    <property type="match status" value="1"/>
</dbReference>
<dbReference type="AlphaFoldDB" id="A0A3M6UPV2"/>
<gene>
    <name evidence="2" type="ORF">pdam_00023658</name>
</gene>